<evidence type="ECO:0000256" key="4">
    <source>
        <dbReference type="SAM" id="MobiDB-lite"/>
    </source>
</evidence>
<dbReference type="PANTHER" id="PTHR22938">
    <property type="entry name" value="ZINC FINGER PROTEIN 598"/>
    <property type="match status" value="1"/>
</dbReference>
<evidence type="ECO:0000256" key="2">
    <source>
        <dbReference type="ARBA" id="ARBA00022833"/>
    </source>
</evidence>
<feature type="compositionally biased region" description="Low complexity" evidence="4">
    <location>
        <begin position="30"/>
        <end position="39"/>
    </location>
</feature>
<dbReference type="GO" id="GO:0043022">
    <property type="term" value="F:ribosome binding"/>
    <property type="evidence" value="ECO:0007669"/>
    <property type="project" value="TreeGrafter"/>
</dbReference>
<dbReference type="GO" id="GO:0072344">
    <property type="term" value="P:rescue of stalled ribosome"/>
    <property type="evidence" value="ECO:0007669"/>
    <property type="project" value="InterPro"/>
</dbReference>
<keyword evidence="1 3" id="KW-0863">Zinc-finger</keyword>
<feature type="region of interest" description="Disordered" evidence="4">
    <location>
        <begin position="1"/>
        <end position="39"/>
    </location>
</feature>
<dbReference type="AlphaFoldDB" id="A0A6G1SNU4"/>
<accession>A0A6G1SNU4</accession>
<sequence length="539" mass="60929">MKNSKPLPPKRTISHTIGCNNNQPQKDKTAAAATTNSTDTGNTDTICDICVQNVPGPEREKIFALGRCDHYVCYVCSARLRAICDQQDCPICREKLDCVIFCANKNRSFEKHDIKSYIHDEKYKIYFENETIKEAFVKLLKFECLECLKKDSSSTSTSSSKQAKNLSDNFTSAKEFPDVLKLKSHLNFMHKLKLCDLCLQHNKLFPFEYSYYDNASLMEHMRKGEPKTSHRGHPCCSLCHHTFFNQEDLLQHMSREHFHCHLCGRHNTNMHIYFLDYHSLREHFKSKHFLCERENCRHEQFTSAFDTQIDYQLHVAQVHGGSNLSRGEARQQRTITLDSAPHRAPVDRREPRLPPNAAVVSTGTPATANSTDPRRQIPESMQQQIRQQRLPTRSEFPALGLGGSSSNTTVSTSQVVTVSGTNQFPSLAQVNPNQQSRLLNHRIISGPSSSRGSFVRSAGGGNCVPERLDEMDFPPLPEQPKPKGTRSKAKKSGANARDENLTLDQLINSSLTISAKNNNRSRSNKSNKNSKPKALKIQL</sequence>
<dbReference type="PANTHER" id="PTHR22938:SF0">
    <property type="entry name" value="E3 UBIQUITIN-PROTEIN LIGASE ZNF598"/>
    <property type="match status" value="1"/>
</dbReference>
<feature type="compositionally biased region" description="Polar residues" evidence="4">
    <location>
        <begin position="14"/>
        <end position="24"/>
    </location>
</feature>
<feature type="region of interest" description="Disordered" evidence="4">
    <location>
        <begin position="444"/>
        <end position="539"/>
    </location>
</feature>
<feature type="region of interest" description="Disordered" evidence="4">
    <location>
        <begin position="342"/>
        <end position="374"/>
    </location>
</feature>
<feature type="compositionally biased region" description="Basic residues" evidence="4">
    <location>
        <begin position="522"/>
        <end position="539"/>
    </location>
</feature>
<dbReference type="PROSITE" id="PS00028">
    <property type="entry name" value="ZINC_FINGER_C2H2_1"/>
    <property type="match status" value="1"/>
</dbReference>
<protein>
    <submittedName>
        <fullName evidence="6">Zinc finger protein 598</fullName>
    </submittedName>
</protein>
<dbReference type="GO" id="GO:0008270">
    <property type="term" value="F:zinc ion binding"/>
    <property type="evidence" value="ECO:0007669"/>
    <property type="project" value="UniProtKB-KW"/>
</dbReference>
<evidence type="ECO:0000259" key="5">
    <source>
        <dbReference type="PROSITE" id="PS50089"/>
    </source>
</evidence>
<dbReference type="SMART" id="SM00355">
    <property type="entry name" value="ZnF_C2H2"/>
    <property type="match status" value="3"/>
</dbReference>
<evidence type="ECO:0000313" key="6">
    <source>
        <dbReference type="EMBL" id="MDE52196.1"/>
    </source>
</evidence>
<reference evidence="6" key="1">
    <citation type="submission" date="2018-10" db="EMBL/GenBank/DDBJ databases">
        <title>Transcriptome assembly of Aceria tosichella (Wheat curl mite) Type 2.</title>
        <authorList>
            <person name="Scully E.D."/>
            <person name="Geib S.M."/>
            <person name="Palmer N.A."/>
            <person name="Gupta A.K."/>
            <person name="Sarath G."/>
            <person name="Tatineni S."/>
        </authorList>
    </citation>
    <scope>NUCLEOTIDE SEQUENCE</scope>
    <source>
        <strain evidence="6">LincolnNE</strain>
    </source>
</reference>
<dbReference type="InterPro" id="IPR001841">
    <property type="entry name" value="Znf_RING"/>
</dbReference>
<name>A0A6G1SNU4_9ACAR</name>
<organism evidence="6">
    <name type="scientific">Aceria tosichella</name>
    <name type="common">wheat curl mite</name>
    <dbReference type="NCBI Taxonomy" id="561515"/>
    <lineage>
        <taxon>Eukaryota</taxon>
        <taxon>Metazoa</taxon>
        <taxon>Ecdysozoa</taxon>
        <taxon>Arthropoda</taxon>
        <taxon>Chelicerata</taxon>
        <taxon>Arachnida</taxon>
        <taxon>Acari</taxon>
        <taxon>Acariformes</taxon>
        <taxon>Trombidiformes</taxon>
        <taxon>Prostigmata</taxon>
        <taxon>Eupodina</taxon>
        <taxon>Eriophyoidea</taxon>
        <taxon>Eriophyidae</taxon>
        <taxon>Eriophyinae</taxon>
        <taxon>Aceriini</taxon>
        <taxon>Aceria</taxon>
    </lineage>
</organism>
<dbReference type="GO" id="GO:0016567">
    <property type="term" value="P:protein ubiquitination"/>
    <property type="evidence" value="ECO:0007669"/>
    <property type="project" value="TreeGrafter"/>
</dbReference>
<feature type="compositionally biased region" description="Basic and acidic residues" evidence="4">
    <location>
        <begin position="342"/>
        <end position="352"/>
    </location>
</feature>
<feature type="compositionally biased region" description="Polar residues" evidence="4">
    <location>
        <begin position="359"/>
        <end position="371"/>
    </location>
</feature>
<feature type="compositionally biased region" description="Polar residues" evidence="4">
    <location>
        <begin position="502"/>
        <end position="515"/>
    </location>
</feature>
<evidence type="ECO:0000256" key="3">
    <source>
        <dbReference type="PROSITE-ProRule" id="PRU00175"/>
    </source>
</evidence>
<dbReference type="InterPro" id="IPR044288">
    <property type="entry name" value="ZNF598/HEL2"/>
</dbReference>
<dbReference type="GO" id="GO:0061630">
    <property type="term" value="F:ubiquitin protein ligase activity"/>
    <property type="evidence" value="ECO:0007669"/>
    <property type="project" value="InterPro"/>
</dbReference>
<keyword evidence="2" id="KW-0862">Zinc</keyword>
<proteinExistence type="predicted"/>
<dbReference type="PROSITE" id="PS50089">
    <property type="entry name" value="ZF_RING_2"/>
    <property type="match status" value="1"/>
</dbReference>
<dbReference type="InterPro" id="IPR013087">
    <property type="entry name" value="Znf_C2H2_type"/>
</dbReference>
<dbReference type="EMBL" id="GGYP01007425">
    <property type="protein sequence ID" value="MDE52196.1"/>
    <property type="molecule type" value="Transcribed_RNA"/>
</dbReference>
<keyword evidence="1 3" id="KW-0479">Metal-binding</keyword>
<feature type="domain" description="RING-type" evidence="5">
    <location>
        <begin position="47"/>
        <end position="93"/>
    </location>
</feature>
<gene>
    <name evidence="6" type="primary">znf598</name>
    <name evidence="6" type="ORF">g.4906</name>
</gene>
<evidence type="ECO:0000256" key="1">
    <source>
        <dbReference type="ARBA" id="ARBA00022771"/>
    </source>
</evidence>
<dbReference type="Pfam" id="PF25447">
    <property type="entry name" value="RING_ZNF598"/>
    <property type="match status" value="1"/>
</dbReference>
<feature type="compositionally biased region" description="Low complexity" evidence="4">
    <location>
        <begin position="445"/>
        <end position="457"/>
    </location>
</feature>